<keyword evidence="7" id="KW-1185">Reference proteome</keyword>
<dbReference type="Pfam" id="PF00196">
    <property type="entry name" value="GerE"/>
    <property type="match status" value="1"/>
</dbReference>
<keyword evidence="1" id="KW-0805">Transcription regulation</keyword>
<dbReference type="SMART" id="SM00421">
    <property type="entry name" value="HTH_LUXR"/>
    <property type="match status" value="1"/>
</dbReference>
<name>A0A285GZG6_9ACTN</name>
<dbReference type="SUPFAM" id="SSF46894">
    <property type="entry name" value="C-terminal effector domain of the bipartite response regulators"/>
    <property type="match status" value="1"/>
</dbReference>
<evidence type="ECO:0000256" key="2">
    <source>
        <dbReference type="ARBA" id="ARBA00023125"/>
    </source>
</evidence>
<evidence type="ECO:0000256" key="4">
    <source>
        <dbReference type="SAM" id="MobiDB-lite"/>
    </source>
</evidence>
<dbReference type="OrthoDB" id="9808843at2"/>
<dbReference type="PROSITE" id="PS00622">
    <property type="entry name" value="HTH_LUXR_1"/>
    <property type="match status" value="1"/>
</dbReference>
<feature type="region of interest" description="Disordered" evidence="4">
    <location>
        <begin position="46"/>
        <end position="92"/>
    </location>
</feature>
<reference evidence="6 7" key="1">
    <citation type="submission" date="2017-09" db="EMBL/GenBank/DDBJ databases">
        <authorList>
            <person name="Ehlers B."/>
            <person name="Leendertz F.H."/>
        </authorList>
    </citation>
    <scope>NUCLEOTIDE SEQUENCE [LARGE SCALE GENOMIC DNA]</scope>
    <source>
        <strain evidence="6 7">CGMCC 4.6857</strain>
    </source>
</reference>
<evidence type="ECO:0000313" key="6">
    <source>
        <dbReference type="EMBL" id="SNY28912.1"/>
    </source>
</evidence>
<evidence type="ECO:0000256" key="3">
    <source>
        <dbReference type="ARBA" id="ARBA00023163"/>
    </source>
</evidence>
<organism evidence="6 7">
    <name type="scientific">Paractinoplanes atraurantiacus</name>
    <dbReference type="NCBI Taxonomy" id="1036182"/>
    <lineage>
        <taxon>Bacteria</taxon>
        <taxon>Bacillati</taxon>
        <taxon>Actinomycetota</taxon>
        <taxon>Actinomycetes</taxon>
        <taxon>Micromonosporales</taxon>
        <taxon>Micromonosporaceae</taxon>
        <taxon>Paractinoplanes</taxon>
    </lineage>
</organism>
<keyword evidence="3" id="KW-0804">Transcription</keyword>
<feature type="compositionally biased region" description="Low complexity" evidence="4">
    <location>
        <begin position="64"/>
        <end position="79"/>
    </location>
</feature>
<dbReference type="Gene3D" id="1.10.10.10">
    <property type="entry name" value="Winged helix-like DNA-binding domain superfamily/Winged helix DNA-binding domain"/>
    <property type="match status" value="1"/>
</dbReference>
<dbReference type="InterPro" id="IPR016032">
    <property type="entry name" value="Sig_transdc_resp-reg_C-effctor"/>
</dbReference>
<evidence type="ECO:0000259" key="5">
    <source>
        <dbReference type="PROSITE" id="PS50043"/>
    </source>
</evidence>
<dbReference type="CDD" id="cd06170">
    <property type="entry name" value="LuxR_C_like"/>
    <property type="match status" value="1"/>
</dbReference>
<protein>
    <submittedName>
        <fullName evidence="6">Regulatory protein, luxR family</fullName>
    </submittedName>
</protein>
<feature type="compositionally biased region" description="Pro residues" evidence="4">
    <location>
        <begin position="51"/>
        <end position="63"/>
    </location>
</feature>
<keyword evidence="2" id="KW-0238">DNA-binding</keyword>
<accession>A0A285GZG6</accession>
<dbReference type="PRINTS" id="PR00038">
    <property type="entry name" value="HTHLUXR"/>
</dbReference>
<feature type="domain" description="HTH luxR-type" evidence="5">
    <location>
        <begin position="88"/>
        <end position="153"/>
    </location>
</feature>
<gene>
    <name evidence="6" type="ORF">SAMN05421748_103156</name>
</gene>
<feature type="compositionally biased region" description="Basic and acidic residues" evidence="4">
    <location>
        <begin position="82"/>
        <end position="92"/>
    </location>
</feature>
<dbReference type="InterPro" id="IPR000792">
    <property type="entry name" value="Tscrpt_reg_LuxR_C"/>
</dbReference>
<dbReference type="GO" id="GO:0003677">
    <property type="term" value="F:DNA binding"/>
    <property type="evidence" value="ECO:0007669"/>
    <property type="project" value="UniProtKB-KW"/>
</dbReference>
<evidence type="ECO:0000313" key="7">
    <source>
        <dbReference type="Proteomes" id="UP000219612"/>
    </source>
</evidence>
<dbReference type="PROSITE" id="PS50043">
    <property type="entry name" value="HTH_LUXR_2"/>
    <property type="match status" value="1"/>
</dbReference>
<dbReference type="InterPro" id="IPR036388">
    <property type="entry name" value="WH-like_DNA-bd_sf"/>
</dbReference>
<dbReference type="Proteomes" id="UP000219612">
    <property type="component" value="Unassembled WGS sequence"/>
</dbReference>
<dbReference type="PANTHER" id="PTHR44688">
    <property type="entry name" value="DNA-BINDING TRANSCRIPTIONAL ACTIVATOR DEVR_DOSR"/>
    <property type="match status" value="1"/>
</dbReference>
<sequence>MTSPVPAPAYVHRLLDSLLNGAPLHFRNQPVPADVQDRIMKARRARLESGPKPPQTPAGPPAAAPSSAPATPALPPSSKGSRGTDHSLVSDKRALTNREWQVLKGIADGLSNADIGRMLYVSEDTIKTHARRLFRKLDARDRAHAVAIGFRRGLLRPEDMPDLGDTLCSAQCGLPYVEQSCVVHGRRS</sequence>
<dbReference type="AlphaFoldDB" id="A0A285GZG6"/>
<dbReference type="PANTHER" id="PTHR44688:SF16">
    <property type="entry name" value="DNA-BINDING TRANSCRIPTIONAL ACTIVATOR DEVR_DOSR"/>
    <property type="match status" value="1"/>
</dbReference>
<dbReference type="EMBL" id="OBDY01000003">
    <property type="protein sequence ID" value="SNY28912.1"/>
    <property type="molecule type" value="Genomic_DNA"/>
</dbReference>
<dbReference type="GO" id="GO:0006355">
    <property type="term" value="P:regulation of DNA-templated transcription"/>
    <property type="evidence" value="ECO:0007669"/>
    <property type="project" value="InterPro"/>
</dbReference>
<proteinExistence type="predicted"/>
<evidence type="ECO:0000256" key="1">
    <source>
        <dbReference type="ARBA" id="ARBA00023015"/>
    </source>
</evidence>